<proteinExistence type="predicted"/>
<evidence type="ECO:0000313" key="1">
    <source>
        <dbReference type="EMBL" id="QGM26567.1"/>
    </source>
</evidence>
<sequence>MNNIENTKIDWRNRNVYRDRKHEHLVKLLVEDKETAIFDFNKELMVFAAMVGYCFNVKKPLSNDRIQITLGTYASSEDDGFIYLLALMEQRDATCLKESHIQDSIKIFEEYCNGGLDLINDWFNTSKGRADLLKLDTLEEKLMEQLASNNLIENNVELDVDF</sequence>
<dbReference type="InterPro" id="IPR023983">
    <property type="entry name" value="DNA_S_mod_dnd_assoc_4"/>
</dbReference>
<gene>
    <name evidence="1" type="ORF">GJD93_02130</name>
</gene>
<dbReference type="Proteomes" id="UP000405075">
    <property type="component" value="Chromosome"/>
</dbReference>
<name>A0AAP9KIA2_9GAMM</name>
<reference evidence="2" key="1">
    <citation type="submission" date="2019-11" db="EMBL/GenBank/DDBJ databases">
        <title>Escherichia coli 1916D6.</title>
        <authorList>
            <person name="Yao H."/>
            <person name="Du X."/>
            <person name="Yu R."/>
            <person name="Li A."/>
        </authorList>
    </citation>
    <scope>NUCLEOTIDE SEQUENCE [LARGE SCALE GENOMIC DNA]</scope>
    <source>
        <strain evidence="2">19110F47</strain>
    </source>
</reference>
<dbReference type="AlphaFoldDB" id="A0AAP9KIA2"/>
<dbReference type="RefSeq" id="WP_154320222.1">
    <property type="nucleotide sequence ID" value="NZ_CP046045.1"/>
</dbReference>
<dbReference type="EMBL" id="CP046045">
    <property type="protein sequence ID" value="QGM26567.1"/>
    <property type="molecule type" value="Genomic_DNA"/>
</dbReference>
<evidence type="ECO:0000313" key="2">
    <source>
        <dbReference type="Proteomes" id="UP000405075"/>
    </source>
</evidence>
<accession>A0AAP9KIA2</accession>
<protein>
    <submittedName>
        <fullName evidence="1">DNA phosphorothioation-associated protein 4</fullName>
    </submittedName>
</protein>
<organism evidence="1 2">
    <name type="scientific">Acinetobacter towneri</name>
    <dbReference type="NCBI Taxonomy" id="202956"/>
    <lineage>
        <taxon>Bacteria</taxon>
        <taxon>Pseudomonadati</taxon>
        <taxon>Pseudomonadota</taxon>
        <taxon>Gammaproteobacteria</taxon>
        <taxon>Moraxellales</taxon>
        <taxon>Moraxellaceae</taxon>
        <taxon>Acinetobacter</taxon>
    </lineage>
</organism>
<dbReference type="NCBIfam" id="TIGR04062">
    <property type="entry name" value="dnd_assoc_4"/>
    <property type="match status" value="1"/>
</dbReference>